<evidence type="ECO:0000313" key="12">
    <source>
        <dbReference type="Proteomes" id="UP000663828"/>
    </source>
</evidence>
<dbReference type="InterPro" id="IPR019787">
    <property type="entry name" value="Znf_PHD-finger"/>
</dbReference>
<evidence type="ECO:0000259" key="9">
    <source>
        <dbReference type="PROSITE" id="PS50089"/>
    </source>
</evidence>
<evidence type="ECO:0000256" key="6">
    <source>
        <dbReference type="PROSITE-ProRule" id="PRU00175"/>
    </source>
</evidence>
<dbReference type="Pfam" id="PF15613">
    <property type="entry name" value="WSD"/>
    <property type="match status" value="1"/>
</dbReference>
<evidence type="ECO:0000256" key="1">
    <source>
        <dbReference type="ARBA" id="ARBA00004123"/>
    </source>
</evidence>
<keyword evidence="5" id="KW-0539">Nucleus</keyword>
<feature type="domain" description="PHD-type" evidence="8">
    <location>
        <begin position="432"/>
        <end position="482"/>
    </location>
</feature>
<comment type="caution">
    <text evidence="10">The sequence shown here is derived from an EMBL/GenBank/DDBJ whole genome shotgun (WGS) entry which is preliminary data.</text>
</comment>
<dbReference type="InterPro" id="IPR001841">
    <property type="entry name" value="Znf_RING"/>
</dbReference>
<dbReference type="GO" id="GO:0008270">
    <property type="term" value="F:zinc ion binding"/>
    <property type="evidence" value="ECO:0007669"/>
    <property type="project" value="UniProtKB-KW"/>
</dbReference>
<dbReference type="InterPro" id="IPR019786">
    <property type="entry name" value="Zinc_finger_PHD-type_CS"/>
</dbReference>
<dbReference type="SMART" id="SM00249">
    <property type="entry name" value="PHD"/>
    <property type="match status" value="1"/>
</dbReference>
<dbReference type="InterPro" id="IPR001965">
    <property type="entry name" value="Znf_PHD"/>
</dbReference>
<dbReference type="CDD" id="cd15543">
    <property type="entry name" value="PHD_RSF1"/>
    <property type="match status" value="1"/>
</dbReference>
<evidence type="ECO:0000313" key="11">
    <source>
        <dbReference type="EMBL" id="CAF1469279.1"/>
    </source>
</evidence>
<dbReference type="Proteomes" id="UP000663852">
    <property type="component" value="Unassembled WGS sequence"/>
</dbReference>
<gene>
    <name evidence="10" type="ORF">EDS130_LOCUS13961</name>
    <name evidence="11" type="ORF">XAT740_LOCUS37880</name>
</gene>
<keyword evidence="3 6" id="KW-0863">Zinc-finger</keyword>
<evidence type="ECO:0000313" key="13">
    <source>
        <dbReference type="Proteomes" id="UP000663852"/>
    </source>
</evidence>
<feature type="region of interest" description="Disordered" evidence="7">
    <location>
        <begin position="695"/>
        <end position="728"/>
    </location>
</feature>
<evidence type="ECO:0000256" key="7">
    <source>
        <dbReference type="SAM" id="MobiDB-lite"/>
    </source>
</evidence>
<accession>A0A814F9B5</accession>
<protein>
    <recommendedName>
        <fullName evidence="14">PHD-type domain-containing protein</fullName>
    </recommendedName>
</protein>
<dbReference type="GO" id="GO:0045892">
    <property type="term" value="P:negative regulation of DNA-templated transcription"/>
    <property type="evidence" value="ECO:0007669"/>
    <property type="project" value="TreeGrafter"/>
</dbReference>
<organism evidence="10 13">
    <name type="scientific">Adineta ricciae</name>
    <name type="common">Rotifer</name>
    <dbReference type="NCBI Taxonomy" id="249248"/>
    <lineage>
        <taxon>Eukaryota</taxon>
        <taxon>Metazoa</taxon>
        <taxon>Spiralia</taxon>
        <taxon>Gnathifera</taxon>
        <taxon>Rotifera</taxon>
        <taxon>Eurotatoria</taxon>
        <taxon>Bdelloidea</taxon>
        <taxon>Adinetida</taxon>
        <taxon>Adinetidae</taxon>
        <taxon>Adineta</taxon>
    </lineage>
</organism>
<feature type="compositionally biased region" description="Basic residues" evidence="7">
    <location>
        <begin position="353"/>
        <end position="367"/>
    </location>
</feature>
<feature type="region of interest" description="Disordered" evidence="7">
    <location>
        <begin position="349"/>
        <end position="370"/>
    </location>
</feature>
<dbReference type="Pfam" id="PF00628">
    <property type="entry name" value="PHD"/>
    <property type="match status" value="1"/>
</dbReference>
<evidence type="ECO:0000256" key="3">
    <source>
        <dbReference type="ARBA" id="ARBA00022771"/>
    </source>
</evidence>
<dbReference type="GO" id="GO:0031213">
    <property type="term" value="C:RSF complex"/>
    <property type="evidence" value="ECO:0007669"/>
    <property type="project" value="InterPro"/>
</dbReference>
<dbReference type="EMBL" id="CAJNOJ010000056">
    <property type="protein sequence ID" value="CAF0982724.1"/>
    <property type="molecule type" value="Genomic_DNA"/>
</dbReference>
<feature type="region of interest" description="Disordered" evidence="7">
    <location>
        <begin position="277"/>
        <end position="333"/>
    </location>
</feature>
<comment type="subcellular location">
    <subcellularLocation>
        <location evidence="1">Nucleus</location>
    </subcellularLocation>
</comment>
<dbReference type="InterPro" id="IPR028938">
    <property type="entry name" value="Rsf1-like"/>
</dbReference>
<dbReference type="Proteomes" id="UP000663828">
    <property type="component" value="Unassembled WGS sequence"/>
</dbReference>
<sequence length="858" mass="98878">MIMESSSSKKNDIGQEQRRIHLLNDPNYGLVLCFLDKFRTVLDLPHYPYQLFEDHLVHNQESSPPRLIDFHFVLLKRISLAKKVQREKFDSIITKFMSRSDPLDSEQLTATGYSQADVNLKIRIIKNLLESQFDSNQTFKATFIEQSACELRSLPLGRDRFGAAYWFFMDNDGFVRLFREDINDDRTWTIIAKNRNELENFVQLLVTDSIVRQRFSDWVIDDEVFTALPPTNEFEQYYVPIQANLRDEEKKVVKCPKRKRGRPKCFTKSRKKKKISVAVSDEQEKSDVEIEQEEPQIRQEQKIRSTIDESQHEETSLDEMSLAVRRSSRTRTRKVPTIEPISQMPGRTTKISAVRRRQRRPKRRATRRNTDDYLCLSTSSSDEHVDDISEDEDEYVYPVEAEDHFFDLEEENDSTADKEFHTAKTAQNSTIITSCFICSNSDRPEILLLCDGCNDAYHLDCLTPILVSVPDGDWYCPLCEHRQLANRLIAKLKDLINNLNLIETKQRIRLLRKTSQRKIKVKDYSSDESITASESDNNDDSMLSTSQINENSNLSSSYFDDEKSSISQRGRYRRTRFDISKMFDDDYDVDNDTEKTDINLQLPEKITRLLHRRDRSAMKNDSQLRTLSTPVCDSSFDLNEKLDSPLVYVNGDNGVRQTKSVVTNSKQTSKIVRRWNDVRRRSRLKALYMKLSNETATSDHMDDNSGLGPDDISLPYSNDSNSNSGIKDDDITINRTKLSQIQTLPVGLTEKGATRNLSKKSDANFDRLTQDIQNAVNDAHSTSIGTLPVTSTIPQQQIKRSQKVKFSPYMTKIPSHLPQLPSNVHDIFKSNEYSLSAIHHSSDVLDTCDTQSTSLSNS</sequence>
<feature type="region of interest" description="Disordered" evidence="7">
    <location>
        <begin position="526"/>
        <end position="547"/>
    </location>
</feature>
<keyword evidence="12" id="KW-1185">Reference proteome</keyword>
<keyword evidence="4" id="KW-0862">Zinc</keyword>
<proteinExistence type="predicted"/>
<dbReference type="PANTHER" id="PTHR14296">
    <property type="entry name" value="REMODELING AND SPACING FACTOR 1"/>
    <property type="match status" value="1"/>
</dbReference>
<name>A0A814F9B5_ADIRI</name>
<reference evidence="10" key="1">
    <citation type="submission" date="2021-02" db="EMBL/GenBank/DDBJ databases">
        <authorList>
            <person name="Nowell W R."/>
        </authorList>
    </citation>
    <scope>NUCLEOTIDE SEQUENCE</scope>
</reference>
<evidence type="ECO:0008006" key="14">
    <source>
        <dbReference type="Google" id="ProtNLM"/>
    </source>
</evidence>
<dbReference type="PROSITE" id="PS01359">
    <property type="entry name" value="ZF_PHD_1"/>
    <property type="match status" value="1"/>
</dbReference>
<evidence type="ECO:0000259" key="8">
    <source>
        <dbReference type="PROSITE" id="PS50016"/>
    </source>
</evidence>
<dbReference type="PANTHER" id="PTHR14296:SF16">
    <property type="entry name" value="REMODELING AND SPACING FACTOR 1"/>
    <property type="match status" value="1"/>
</dbReference>
<evidence type="ECO:0000256" key="5">
    <source>
        <dbReference type="ARBA" id="ARBA00023242"/>
    </source>
</evidence>
<dbReference type="PROSITE" id="PS50089">
    <property type="entry name" value="ZF_RING_2"/>
    <property type="match status" value="1"/>
</dbReference>
<dbReference type="Gene3D" id="2.30.30.1150">
    <property type="match status" value="1"/>
</dbReference>
<dbReference type="EMBL" id="CAJNOR010004028">
    <property type="protein sequence ID" value="CAF1469279.1"/>
    <property type="molecule type" value="Genomic_DNA"/>
</dbReference>
<dbReference type="InterPro" id="IPR011011">
    <property type="entry name" value="Znf_FYVE_PHD"/>
</dbReference>
<feature type="compositionally biased region" description="Polar residues" evidence="7">
    <location>
        <begin position="527"/>
        <end position="547"/>
    </location>
</feature>
<feature type="domain" description="RING-type" evidence="9">
    <location>
        <begin position="435"/>
        <end position="480"/>
    </location>
</feature>
<dbReference type="PROSITE" id="PS50016">
    <property type="entry name" value="ZF_PHD_2"/>
    <property type="match status" value="1"/>
</dbReference>
<feature type="compositionally biased region" description="Polar residues" evidence="7">
    <location>
        <begin position="715"/>
        <end position="725"/>
    </location>
</feature>
<dbReference type="OrthoDB" id="10055895at2759"/>
<feature type="compositionally biased region" description="Basic and acidic residues" evidence="7">
    <location>
        <begin position="295"/>
        <end position="315"/>
    </location>
</feature>
<dbReference type="GO" id="GO:0042393">
    <property type="term" value="F:histone binding"/>
    <property type="evidence" value="ECO:0007669"/>
    <property type="project" value="TreeGrafter"/>
</dbReference>
<keyword evidence="2" id="KW-0479">Metal-binding</keyword>
<evidence type="ECO:0000313" key="10">
    <source>
        <dbReference type="EMBL" id="CAF0982724.1"/>
    </source>
</evidence>
<dbReference type="AlphaFoldDB" id="A0A814F9B5"/>
<evidence type="ECO:0000256" key="4">
    <source>
        <dbReference type="ARBA" id="ARBA00022833"/>
    </source>
</evidence>
<evidence type="ECO:0000256" key="2">
    <source>
        <dbReference type="ARBA" id="ARBA00022723"/>
    </source>
</evidence>
<dbReference type="InterPro" id="IPR028941">
    <property type="entry name" value="WHIM2_dom"/>
</dbReference>
<dbReference type="SUPFAM" id="SSF57903">
    <property type="entry name" value="FYVE/PHD zinc finger"/>
    <property type="match status" value="1"/>
</dbReference>